<reference evidence="9 10" key="1">
    <citation type="journal article" date="2016" name="Nat. Commun.">
        <title>Thousands of microbial genomes shed light on interconnected biogeochemical processes in an aquifer system.</title>
        <authorList>
            <person name="Anantharaman K."/>
            <person name="Brown C.T."/>
            <person name="Hug L.A."/>
            <person name="Sharon I."/>
            <person name="Castelle C.J."/>
            <person name="Probst A.J."/>
            <person name="Thomas B.C."/>
            <person name="Singh A."/>
            <person name="Wilkins M.J."/>
            <person name="Karaoz U."/>
            <person name="Brodie E.L."/>
            <person name="Williams K.H."/>
            <person name="Hubbard S.S."/>
            <person name="Banfield J.F."/>
        </authorList>
    </citation>
    <scope>NUCLEOTIDE SEQUENCE [LARGE SCALE GENOMIC DNA]</scope>
</reference>
<dbReference type="InterPro" id="IPR000515">
    <property type="entry name" value="MetI-like"/>
</dbReference>
<evidence type="ECO:0000256" key="4">
    <source>
        <dbReference type="ARBA" id="ARBA00022692"/>
    </source>
</evidence>
<keyword evidence="5 7" id="KW-1133">Transmembrane helix</keyword>
<feature type="transmembrane region" description="Helical" evidence="7">
    <location>
        <begin position="78"/>
        <end position="104"/>
    </location>
</feature>
<comment type="subcellular location">
    <subcellularLocation>
        <location evidence="1 7">Cell membrane</location>
        <topology evidence="1 7">Multi-pass membrane protein</topology>
    </subcellularLocation>
</comment>
<evidence type="ECO:0000256" key="3">
    <source>
        <dbReference type="ARBA" id="ARBA00022475"/>
    </source>
</evidence>
<protein>
    <recommendedName>
        <fullName evidence="8">ABC transmembrane type-1 domain-containing protein</fullName>
    </recommendedName>
</protein>
<dbReference type="SUPFAM" id="SSF161098">
    <property type="entry name" value="MetI-like"/>
    <property type="match status" value="1"/>
</dbReference>
<sequence>MLQVIREDYIRTARSKGVSEKNVTIHHALKNALIPVVTVLGPLFAYLVTGSLIVEQIFAIPGCGKYFITSVTNRDYPVILGIMLLYAVLIIVANLVVDLTYAWIDPRIKYT</sequence>
<dbReference type="GO" id="GO:0005886">
    <property type="term" value="C:plasma membrane"/>
    <property type="evidence" value="ECO:0007669"/>
    <property type="project" value="UniProtKB-SubCell"/>
</dbReference>
<feature type="domain" description="ABC transmembrane type-1" evidence="8">
    <location>
        <begin position="1"/>
        <end position="101"/>
    </location>
</feature>
<dbReference type="PROSITE" id="PS50928">
    <property type="entry name" value="ABC_TM1"/>
    <property type="match status" value="1"/>
</dbReference>
<dbReference type="Gene3D" id="1.10.3720.10">
    <property type="entry name" value="MetI-like"/>
    <property type="match status" value="1"/>
</dbReference>
<evidence type="ECO:0000256" key="2">
    <source>
        <dbReference type="ARBA" id="ARBA00022448"/>
    </source>
</evidence>
<comment type="similarity">
    <text evidence="7">Belongs to the binding-protein-dependent transport system permease family.</text>
</comment>
<dbReference type="CDD" id="cd06261">
    <property type="entry name" value="TM_PBP2"/>
    <property type="match status" value="1"/>
</dbReference>
<keyword evidence="6 7" id="KW-0472">Membrane</keyword>
<keyword evidence="3" id="KW-1003">Cell membrane</keyword>
<evidence type="ECO:0000256" key="6">
    <source>
        <dbReference type="ARBA" id="ARBA00023136"/>
    </source>
</evidence>
<dbReference type="Proteomes" id="UP000177701">
    <property type="component" value="Unassembled WGS sequence"/>
</dbReference>
<dbReference type="STRING" id="1797291.A2V47_03390"/>
<feature type="transmembrane region" description="Helical" evidence="7">
    <location>
        <begin position="32"/>
        <end position="58"/>
    </location>
</feature>
<evidence type="ECO:0000256" key="5">
    <source>
        <dbReference type="ARBA" id="ARBA00022989"/>
    </source>
</evidence>
<gene>
    <name evidence="9" type="ORF">A2V47_03390</name>
</gene>
<comment type="caution">
    <text evidence="9">The sequence shown here is derived from an EMBL/GenBank/DDBJ whole genome shotgun (WGS) entry which is preliminary data.</text>
</comment>
<dbReference type="PANTHER" id="PTHR43163">
    <property type="entry name" value="DIPEPTIDE TRANSPORT SYSTEM PERMEASE PROTEIN DPPB-RELATED"/>
    <property type="match status" value="1"/>
</dbReference>
<proteinExistence type="inferred from homology"/>
<dbReference type="EMBL" id="MEYH01000087">
    <property type="protein sequence ID" value="OGD14321.1"/>
    <property type="molecule type" value="Genomic_DNA"/>
</dbReference>
<organism evidence="9 10">
    <name type="scientific">Candidatus Sediminicultor quintus</name>
    <dbReference type="NCBI Taxonomy" id="1797291"/>
    <lineage>
        <taxon>Bacteria</taxon>
        <taxon>Pseudomonadati</taxon>
        <taxon>Atribacterota</taxon>
        <taxon>Candidatus Phoenicimicrobiia</taxon>
        <taxon>Candidatus Pheonicimicrobiales</taxon>
        <taxon>Candidatus Phoenicimicrobiaceae</taxon>
        <taxon>Candidatus Sediminicultor</taxon>
    </lineage>
</organism>
<accession>A0A1F5A705</accession>
<dbReference type="AlphaFoldDB" id="A0A1F5A705"/>
<evidence type="ECO:0000256" key="1">
    <source>
        <dbReference type="ARBA" id="ARBA00004651"/>
    </source>
</evidence>
<keyword evidence="4 7" id="KW-0812">Transmembrane</keyword>
<dbReference type="Pfam" id="PF00528">
    <property type="entry name" value="BPD_transp_1"/>
    <property type="match status" value="1"/>
</dbReference>
<dbReference type="PANTHER" id="PTHR43163:SF6">
    <property type="entry name" value="DIPEPTIDE TRANSPORT SYSTEM PERMEASE PROTEIN DPPB-RELATED"/>
    <property type="match status" value="1"/>
</dbReference>
<evidence type="ECO:0000256" key="7">
    <source>
        <dbReference type="RuleBase" id="RU363032"/>
    </source>
</evidence>
<keyword evidence="2 7" id="KW-0813">Transport</keyword>
<dbReference type="InterPro" id="IPR035906">
    <property type="entry name" value="MetI-like_sf"/>
</dbReference>
<dbReference type="GO" id="GO:0055085">
    <property type="term" value="P:transmembrane transport"/>
    <property type="evidence" value="ECO:0007669"/>
    <property type="project" value="InterPro"/>
</dbReference>
<evidence type="ECO:0000313" key="10">
    <source>
        <dbReference type="Proteomes" id="UP000177701"/>
    </source>
</evidence>
<evidence type="ECO:0000259" key="8">
    <source>
        <dbReference type="PROSITE" id="PS50928"/>
    </source>
</evidence>
<evidence type="ECO:0000313" key="9">
    <source>
        <dbReference type="EMBL" id="OGD14321.1"/>
    </source>
</evidence>
<name>A0A1F5A705_9BACT</name>